<dbReference type="SUPFAM" id="SSF50978">
    <property type="entry name" value="WD40 repeat-like"/>
    <property type="match status" value="1"/>
</dbReference>
<dbReference type="SMART" id="SM00320">
    <property type="entry name" value="WD40"/>
    <property type="match status" value="6"/>
</dbReference>
<dbReference type="Pfam" id="PF23609">
    <property type="entry name" value="Beta-prop_EIPR1"/>
    <property type="match status" value="1"/>
</dbReference>
<evidence type="ECO:0000256" key="3">
    <source>
        <dbReference type="ARBA" id="ARBA00022737"/>
    </source>
</evidence>
<dbReference type="OMA" id="PHEEGCL"/>
<evidence type="ECO:0000256" key="6">
    <source>
        <dbReference type="PROSITE-ProRule" id="PRU00221"/>
    </source>
</evidence>
<protein>
    <submittedName>
        <fullName evidence="9">Wd40 repeat family</fullName>
    </submittedName>
</protein>
<dbReference type="Gene3D" id="2.130.10.10">
    <property type="entry name" value="YVTN repeat-like/Quinoprotein amine dehydrogenase"/>
    <property type="match status" value="1"/>
</dbReference>
<accession>A0A9Q0L8N4</accession>
<dbReference type="EMBL" id="JAPDFW010000116">
    <property type="protein sequence ID" value="KAJ5068377.1"/>
    <property type="molecule type" value="Genomic_DNA"/>
</dbReference>
<gene>
    <name evidence="9" type="ORF">M0811_12360</name>
</gene>
<keyword evidence="2 6" id="KW-0853">WD repeat</keyword>
<dbReference type="PROSITE" id="PS50082">
    <property type="entry name" value="WD_REPEATS_2"/>
    <property type="match status" value="3"/>
</dbReference>
<evidence type="ECO:0000259" key="7">
    <source>
        <dbReference type="Pfam" id="PF12265"/>
    </source>
</evidence>
<dbReference type="PROSITE" id="PS50294">
    <property type="entry name" value="WD_REPEATS_REGION"/>
    <property type="match status" value="2"/>
</dbReference>
<sequence length="402" mass="46267">MRSKLYRGMFLSVTKDTSNKVRDYSELNILEHQIWKDYCPIYYDFIYTIPLSFQSLTVQWLPYQEKTTDNFLKQRLILATFTERKSRDYLQVVELEIPLDDAVIDSSTYKTDGSFGNLGGIETKPIKVISRMFHPTEINRARYMPQNSDLIAVISSEAVWVYNSKQPKEKPIKLEGQTEEGYGLSWSNHIKGNILSGSFDQYVRTWNIENQNKLFSYKLPNKIGDASWHPRDENYFGAACDNGNFYLFDTRTKEPTISLQAHSEETNCLSFNPIFSELFATGSSDTNIHIWDVRNLSQPLRKLKGHSNGVFVLSWNPLNPSVLGSCGDDNVVILWDLSNQNHPILFQHNGHTDTVREFSWNENIPFVIASVSFGNILQIWEMNGELYSGLNQITNIPSIQKI</sequence>
<dbReference type="InterPro" id="IPR020472">
    <property type="entry name" value="WD40_PAC1"/>
</dbReference>
<evidence type="ECO:0000256" key="2">
    <source>
        <dbReference type="ARBA" id="ARBA00022574"/>
    </source>
</evidence>
<dbReference type="InterPro" id="IPR001680">
    <property type="entry name" value="WD40_rpt"/>
</dbReference>
<dbReference type="InterPro" id="IPR036322">
    <property type="entry name" value="WD40_repeat_dom_sf"/>
</dbReference>
<keyword evidence="4" id="KW-0156">Chromatin regulator</keyword>
<dbReference type="InterPro" id="IPR050459">
    <property type="entry name" value="WD_repeat_RBAP46/RBAP48/MSI1"/>
</dbReference>
<dbReference type="Pfam" id="PF12265">
    <property type="entry name" value="CAF1C_H4-bd"/>
    <property type="match status" value="1"/>
</dbReference>
<dbReference type="InterPro" id="IPR022052">
    <property type="entry name" value="Histone-bd_RBBP4-like_N"/>
</dbReference>
<comment type="subcellular location">
    <subcellularLocation>
        <location evidence="1">Nucleus</location>
    </subcellularLocation>
</comment>
<feature type="repeat" description="WD" evidence="6">
    <location>
        <begin position="303"/>
        <end position="339"/>
    </location>
</feature>
<dbReference type="Proteomes" id="UP001149090">
    <property type="component" value="Unassembled WGS sequence"/>
</dbReference>
<keyword evidence="10" id="KW-1185">Reference proteome</keyword>
<comment type="caution">
    <text evidence="9">The sequence shown here is derived from an EMBL/GenBank/DDBJ whole genome shotgun (WGS) entry which is preliminary data.</text>
</comment>
<evidence type="ECO:0000256" key="1">
    <source>
        <dbReference type="ARBA" id="ARBA00004123"/>
    </source>
</evidence>
<dbReference type="GO" id="GO:0005634">
    <property type="term" value="C:nucleus"/>
    <property type="evidence" value="ECO:0007669"/>
    <property type="project" value="UniProtKB-SubCell"/>
</dbReference>
<dbReference type="PANTHER" id="PTHR22850">
    <property type="entry name" value="WD40 REPEAT FAMILY"/>
    <property type="match status" value="1"/>
</dbReference>
<evidence type="ECO:0000313" key="9">
    <source>
        <dbReference type="EMBL" id="KAJ5068377.1"/>
    </source>
</evidence>
<keyword evidence="3" id="KW-0677">Repeat</keyword>
<dbReference type="InterPro" id="IPR015943">
    <property type="entry name" value="WD40/YVTN_repeat-like_dom_sf"/>
</dbReference>
<dbReference type="PRINTS" id="PR00320">
    <property type="entry name" value="GPROTEINBRPT"/>
</dbReference>
<dbReference type="InterPro" id="IPR019775">
    <property type="entry name" value="WD40_repeat_CS"/>
</dbReference>
<keyword evidence="5" id="KW-0539">Nucleus</keyword>
<evidence type="ECO:0000259" key="8">
    <source>
        <dbReference type="Pfam" id="PF23609"/>
    </source>
</evidence>
<dbReference type="AlphaFoldDB" id="A0A9Q0L8N4"/>
<evidence type="ECO:0000256" key="4">
    <source>
        <dbReference type="ARBA" id="ARBA00022853"/>
    </source>
</evidence>
<feature type="repeat" description="WD" evidence="6">
    <location>
        <begin position="174"/>
        <end position="216"/>
    </location>
</feature>
<dbReference type="PROSITE" id="PS00678">
    <property type="entry name" value="WD_REPEATS_1"/>
    <property type="match status" value="2"/>
</dbReference>
<evidence type="ECO:0000313" key="10">
    <source>
        <dbReference type="Proteomes" id="UP001149090"/>
    </source>
</evidence>
<evidence type="ECO:0000256" key="5">
    <source>
        <dbReference type="ARBA" id="ARBA00023242"/>
    </source>
</evidence>
<reference evidence="9" key="1">
    <citation type="submission" date="2022-10" db="EMBL/GenBank/DDBJ databases">
        <title>Novel sulphate-reducing endosymbionts in the free-living metamonad Anaeramoeba.</title>
        <authorList>
            <person name="Jerlstrom-Hultqvist J."/>
            <person name="Cepicka I."/>
            <person name="Gallot-Lavallee L."/>
            <person name="Salas-Leiva D."/>
            <person name="Curtis B.A."/>
            <person name="Zahonova K."/>
            <person name="Pipaliya S."/>
            <person name="Dacks J."/>
            <person name="Roger A.J."/>
        </authorList>
    </citation>
    <scope>NUCLEOTIDE SEQUENCE</scope>
    <source>
        <strain evidence="9">BMAN</strain>
    </source>
</reference>
<organism evidence="9 10">
    <name type="scientific">Anaeramoeba ignava</name>
    <name type="common">Anaerobic marine amoeba</name>
    <dbReference type="NCBI Taxonomy" id="1746090"/>
    <lineage>
        <taxon>Eukaryota</taxon>
        <taxon>Metamonada</taxon>
        <taxon>Anaeramoebidae</taxon>
        <taxon>Anaeramoeba</taxon>
    </lineage>
</organism>
<dbReference type="OrthoDB" id="427795at2759"/>
<feature type="domain" description="EIPR1-like beta-propeller" evidence="8">
    <location>
        <begin position="205"/>
        <end position="335"/>
    </location>
</feature>
<dbReference type="InterPro" id="IPR059104">
    <property type="entry name" value="Beta-prop_EIPR1-like"/>
</dbReference>
<proteinExistence type="predicted"/>
<feature type="domain" description="Histone-binding protein RBBP4-like N-terminal" evidence="7">
    <location>
        <begin position="31"/>
        <end position="98"/>
    </location>
</feature>
<dbReference type="GO" id="GO:0006325">
    <property type="term" value="P:chromatin organization"/>
    <property type="evidence" value="ECO:0007669"/>
    <property type="project" value="UniProtKB-KW"/>
</dbReference>
<feature type="repeat" description="WD" evidence="6">
    <location>
        <begin position="259"/>
        <end position="295"/>
    </location>
</feature>
<name>A0A9Q0L8N4_ANAIG</name>